<dbReference type="SUPFAM" id="SSF90229">
    <property type="entry name" value="CCCH zinc finger"/>
    <property type="match status" value="1"/>
</dbReference>
<keyword evidence="2 4" id="KW-0863">Zinc-finger</keyword>
<keyword evidence="8" id="KW-1185">Reference proteome</keyword>
<organism evidence="7 8">
    <name type="scientific">Cercopithifilaria johnstoni</name>
    <dbReference type="NCBI Taxonomy" id="2874296"/>
    <lineage>
        <taxon>Eukaryota</taxon>
        <taxon>Metazoa</taxon>
        <taxon>Ecdysozoa</taxon>
        <taxon>Nematoda</taxon>
        <taxon>Chromadorea</taxon>
        <taxon>Rhabditida</taxon>
        <taxon>Spirurina</taxon>
        <taxon>Spiruromorpha</taxon>
        <taxon>Filarioidea</taxon>
        <taxon>Onchocercidae</taxon>
        <taxon>Cercopithifilaria</taxon>
    </lineage>
</organism>
<keyword evidence="1 4" id="KW-0479">Metal-binding</keyword>
<gene>
    <name evidence="7" type="ORF">CJOHNSTONI_LOCUS7105</name>
</gene>
<reference evidence="7" key="1">
    <citation type="submission" date="2021-09" db="EMBL/GenBank/DDBJ databases">
        <authorList>
            <consortium name="Pathogen Informatics"/>
        </authorList>
    </citation>
    <scope>NUCLEOTIDE SEQUENCE</scope>
</reference>
<dbReference type="Gene3D" id="4.10.1000.10">
    <property type="entry name" value="Zinc finger, CCCH-type"/>
    <property type="match status" value="1"/>
</dbReference>
<feature type="region of interest" description="Disordered" evidence="5">
    <location>
        <begin position="1"/>
        <end position="23"/>
    </location>
</feature>
<protein>
    <recommendedName>
        <fullName evidence="6">C3H1-type domain-containing protein</fullName>
    </recommendedName>
</protein>
<evidence type="ECO:0000313" key="8">
    <source>
        <dbReference type="Proteomes" id="UP000746747"/>
    </source>
</evidence>
<dbReference type="Pfam" id="PF18044">
    <property type="entry name" value="zf-CCCH_4"/>
    <property type="match status" value="1"/>
</dbReference>
<dbReference type="Proteomes" id="UP000746747">
    <property type="component" value="Unassembled WGS sequence"/>
</dbReference>
<proteinExistence type="predicted"/>
<comment type="caution">
    <text evidence="7">The sequence shown here is derived from an EMBL/GenBank/DDBJ whole genome shotgun (WGS) entry which is preliminary data.</text>
</comment>
<sequence length="276" mass="31662">MSSDRQTSESSSAPGSSQDVAPQSARYVYQRFRNIPKKQLKLQKSLAIIDTAKIQDVKCYDSAVPSVSKSTSSPNVKEKDLAKNRSTDPFSIPLLKVSKKKVCKYFAAENSCYFGEYCRFLHMQNETNDNNSDHVPLHAGVKPARFIIRPNIIKISRDDIGKKEQLDVRDSEISYFGRRFPDAKFAREGSSYFTEFEYKITDPEWAFDVKSLKLQLRIPEYYPCEPITVTLSETTLPLPLVTYLNKEMNNFLEASILEIVELFKIHKEIGFDDQQK</sequence>
<dbReference type="InterPro" id="IPR000571">
    <property type="entry name" value="Znf_CCCH"/>
</dbReference>
<evidence type="ECO:0000256" key="2">
    <source>
        <dbReference type="ARBA" id="ARBA00022771"/>
    </source>
</evidence>
<name>A0A8J2QAM0_9BILA</name>
<evidence type="ECO:0000256" key="3">
    <source>
        <dbReference type="ARBA" id="ARBA00022833"/>
    </source>
</evidence>
<accession>A0A8J2QAM0</accession>
<dbReference type="PROSITE" id="PS50103">
    <property type="entry name" value="ZF_C3H1"/>
    <property type="match status" value="1"/>
</dbReference>
<dbReference type="AlphaFoldDB" id="A0A8J2QAM0"/>
<dbReference type="GO" id="GO:0008270">
    <property type="term" value="F:zinc ion binding"/>
    <property type="evidence" value="ECO:0007669"/>
    <property type="project" value="UniProtKB-KW"/>
</dbReference>
<evidence type="ECO:0000259" key="6">
    <source>
        <dbReference type="PROSITE" id="PS50103"/>
    </source>
</evidence>
<dbReference type="OrthoDB" id="411372at2759"/>
<evidence type="ECO:0000256" key="4">
    <source>
        <dbReference type="PROSITE-ProRule" id="PRU00723"/>
    </source>
</evidence>
<feature type="domain" description="C3H1-type" evidence="6">
    <location>
        <begin position="98"/>
        <end position="125"/>
    </location>
</feature>
<keyword evidence="3 4" id="KW-0862">Zinc</keyword>
<dbReference type="InterPro" id="IPR041367">
    <property type="entry name" value="Znf-CCCH_4"/>
</dbReference>
<dbReference type="InterPro" id="IPR036855">
    <property type="entry name" value="Znf_CCCH_sf"/>
</dbReference>
<feature type="zinc finger region" description="C3H1-type" evidence="4">
    <location>
        <begin position="98"/>
        <end position="125"/>
    </location>
</feature>
<evidence type="ECO:0000256" key="1">
    <source>
        <dbReference type="ARBA" id="ARBA00022723"/>
    </source>
</evidence>
<feature type="compositionally biased region" description="Polar residues" evidence="5">
    <location>
        <begin position="1"/>
        <end position="21"/>
    </location>
</feature>
<dbReference type="EMBL" id="CAKAEH010001534">
    <property type="protein sequence ID" value="CAG9537271.1"/>
    <property type="molecule type" value="Genomic_DNA"/>
</dbReference>
<evidence type="ECO:0000256" key="5">
    <source>
        <dbReference type="SAM" id="MobiDB-lite"/>
    </source>
</evidence>
<evidence type="ECO:0000313" key="7">
    <source>
        <dbReference type="EMBL" id="CAG9537271.1"/>
    </source>
</evidence>